<dbReference type="EMBL" id="JAIWYP010000015">
    <property type="protein sequence ID" value="KAH3700097.1"/>
    <property type="molecule type" value="Genomic_DNA"/>
</dbReference>
<organism evidence="1 2">
    <name type="scientific">Dreissena polymorpha</name>
    <name type="common">Zebra mussel</name>
    <name type="synonym">Mytilus polymorpha</name>
    <dbReference type="NCBI Taxonomy" id="45954"/>
    <lineage>
        <taxon>Eukaryota</taxon>
        <taxon>Metazoa</taxon>
        <taxon>Spiralia</taxon>
        <taxon>Lophotrochozoa</taxon>
        <taxon>Mollusca</taxon>
        <taxon>Bivalvia</taxon>
        <taxon>Autobranchia</taxon>
        <taxon>Heteroconchia</taxon>
        <taxon>Euheterodonta</taxon>
        <taxon>Imparidentia</taxon>
        <taxon>Neoheterodontei</taxon>
        <taxon>Myida</taxon>
        <taxon>Dreissenoidea</taxon>
        <taxon>Dreissenidae</taxon>
        <taxon>Dreissena</taxon>
    </lineage>
</organism>
<gene>
    <name evidence="1" type="ORF">DPMN_075065</name>
</gene>
<evidence type="ECO:0000313" key="1">
    <source>
        <dbReference type="EMBL" id="KAH3700097.1"/>
    </source>
</evidence>
<dbReference type="Proteomes" id="UP000828390">
    <property type="component" value="Unassembled WGS sequence"/>
</dbReference>
<keyword evidence="2" id="KW-1185">Reference proteome</keyword>
<protein>
    <submittedName>
        <fullName evidence="1">Uncharacterized protein</fullName>
    </submittedName>
</protein>
<comment type="caution">
    <text evidence="1">The sequence shown here is derived from an EMBL/GenBank/DDBJ whole genome shotgun (WGS) entry which is preliminary data.</text>
</comment>
<name>A0A9D4BP16_DREPO</name>
<dbReference type="SUPFAM" id="SSF49785">
    <property type="entry name" value="Galactose-binding domain-like"/>
    <property type="match status" value="1"/>
</dbReference>
<accession>A0A9D4BP16</accession>
<evidence type="ECO:0000313" key="2">
    <source>
        <dbReference type="Proteomes" id="UP000828390"/>
    </source>
</evidence>
<dbReference type="AlphaFoldDB" id="A0A9D4BP16"/>
<reference evidence="1" key="1">
    <citation type="journal article" date="2019" name="bioRxiv">
        <title>The Genome of the Zebra Mussel, Dreissena polymorpha: A Resource for Invasive Species Research.</title>
        <authorList>
            <person name="McCartney M.A."/>
            <person name="Auch B."/>
            <person name="Kono T."/>
            <person name="Mallez S."/>
            <person name="Zhang Y."/>
            <person name="Obille A."/>
            <person name="Becker A."/>
            <person name="Abrahante J.E."/>
            <person name="Garbe J."/>
            <person name="Badalamenti J.P."/>
            <person name="Herman A."/>
            <person name="Mangelson H."/>
            <person name="Liachko I."/>
            <person name="Sullivan S."/>
            <person name="Sone E.D."/>
            <person name="Koren S."/>
            <person name="Silverstein K.A.T."/>
            <person name="Beckman K.B."/>
            <person name="Gohl D.M."/>
        </authorList>
    </citation>
    <scope>NUCLEOTIDE SEQUENCE</scope>
    <source>
        <strain evidence="1">Duluth1</strain>
        <tissue evidence="1">Whole animal</tissue>
    </source>
</reference>
<dbReference type="Gene3D" id="2.60.120.260">
    <property type="entry name" value="Galactose-binding domain-like"/>
    <property type="match status" value="1"/>
</dbReference>
<sequence length="85" mass="9275">MRACVRVSGCAGVRVCAKANNLYSSHYAYTTFQNFQANTGVSSDLVTNVLPCPVAALCVRVNPRSWFIHISMQFDVKGCLTSDVL</sequence>
<reference evidence="1" key="2">
    <citation type="submission" date="2020-11" db="EMBL/GenBank/DDBJ databases">
        <authorList>
            <person name="McCartney M.A."/>
            <person name="Auch B."/>
            <person name="Kono T."/>
            <person name="Mallez S."/>
            <person name="Becker A."/>
            <person name="Gohl D.M."/>
            <person name="Silverstein K.A.T."/>
            <person name="Koren S."/>
            <person name="Bechman K.B."/>
            <person name="Herman A."/>
            <person name="Abrahante J.E."/>
            <person name="Garbe J."/>
        </authorList>
    </citation>
    <scope>NUCLEOTIDE SEQUENCE</scope>
    <source>
        <strain evidence="1">Duluth1</strain>
        <tissue evidence="1">Whole animal</tissue>
    </source>
</reference>
<dbReference type="InterPro" id="IPR008979">
    <property type="entry name" value="Galactose-bd-like_sf"/>
</dbReference>
<proteinExistence type="predicted"/>